<evidence type="ECO:0000313" key="4">
    <source>
        <dbReference type="EMBL" id="WOH13944.1"/>
    </source>
</evidence>
<keyword evidence="3" id="KW-0804">Transcription</keyword>
<dbReference type="EMBL" id="CP093351">
    <property type="protein sequence ID" value="WOH13944.1"/>
    <property type="molecule type" value="Genomic_DNA"/>
</dbReference>
<dbReference type="InterPro" id="IPR014476">
    <property type="entry name" value="AHL15-29"/>
</dbReference>
<dbReference type="SUPFAM" id="SSF117856">
    <property type="entry name" value="AF0104/ALDC/Ptd012-like"/>
    <property type="match status" value="1"/>
</dbReference>
<evidence type="ECO:0000256" key="3">
    <source>
        <dbReference type="ARBA" id="ARBA00023163"/>
    </source>
</evidence>
<keyword evidence="2" id="KW-0238">DNA-binding</keyword>
<dbReference type="Gene3D" id="3.30.1330.80">
    <property type="entry name" value="Hypothetical protein, similar to alpha- acetolactate decarboxylase, domain 2"/>
    <property type="match status" value="1"/>
</dbReference>
<reference evidence="4" key="1">
    <citation type="journal article" date="2016" name="Nat. Genet.">
        <title>A high-quality carrot genome assembly provides new insights into carotenoid accumulation and asterid genome evolution.</title>
        <authorList>
            <person name="Iorizzo M."/>
            <person name="Ellison S."/>
            <person name="Senalik D."/>
            <person name="Zeng P."/>
            <person name="Satapoomin P."/>
            <person name="Huang J."/>
            <person name="Bowman M."/>
            <person name="Iovene M."/>
            <person name="Sanseverino W."/>
            <person name="Cavagnaro P."/>
            <person name="Yildiz M."/>
            <person name="Macko-Podgorni A."/>
            <person name="Moranska E."/>
            <person name="Grzebelus E."/>
            <person name="Grzebelus D."/>
            <person name="Ashrafi H."/>
            <person name="Zheng Z."/>
            <person name="Cheng S."/>
            <person name="Spooner D."/>
            <person name="Van Deynze A."/>
            <person name="Simon P."/>
        </authorList>
    </citation>
    <scope>NUCLEOTIDE SEQUENCE</scope>
    <source>
        <tissue evidence="4">Leaf</tissue>
    </source>
</reference>
<dbReference type="Pfam" id="PF03479">
    <property type="entry name" value="PCC"/>
    <property type="match status" value="1"/>
</dbReference>
<dbReference type="Proteomes" id="UP000077755">
    <property type="component" value="Chromosome 9"/>
</dbReference>
<dbReference type="PANTHER" id="PTHR31100">
    <property type="entry name" value="AT-HOOK MOTIF NUCLEAR-LOCALIZED PROTEIN 15"/>
    <property type="match status" value="1"/>
</dbReference>
<name>A0A175YDF7_DAUCS</name>
<reference evidence="4" key="2">
    <citation type="submission" date="2022-03" db="EMBL/GenBank/DDBJ databases">
        <title>Draft title - Genomic analysis of global carrot germplasm unveils the trajectory of domestication and the origin of high carotenoid orange carrot.</title>
        <authorList>
            <person name="Iorizzo M."/>
            <person name="Ellison S."/>
            <person name="Senalik D."/>
            <person name="Macko-Podgorni A."/>
            <person name="Grzebelus D."/>
            <person name="Bostan H."/>
            <person name="Rolling W."/>
            <person name="Curaba J."/>
            <person name="Simon P."/>
        </authorList>
    </citation>
    <scope>NUCLEOTIDE SEQUENCE</scope>
    <source>
        <tissue evidence="4">Leaf</tissue>
    </source>
</reference>
<evidence type="ECO:0000256" key="1">
    <source>
        <dbReference type="ARBA" id="ARBA00023015"/>
    </source>
</evidence>
<keyword evidence="5" id="KW-1185">Reference proteome</keyword>
<dbReference type="GO" id="GO:0005634">
    <property type="term" value="C:nucleus"/>
    <property type="evidence" value="ECO:0007669"/>
    <property type="project" value="TreeGrafter"/>
</dbReference>
<evidence type="ECO:0000313" key="5">
    <source>
        <dbReference type="Proteomes" id="UP000077755"/>
    </source>
</evidence>
<dbReference type="PROSITE" id="PS51742">
    <property type="entry name" value="PPC"/>
    <property type="match status" value="1"/>
</dbReference>
<organism evidence="4 5">
    <name type="scientific">Daucus carota subsp. sativus</name>
    <name type="common">Carrot</name>
    <dbReference type="NCBI Taxonomy" id="79200"/>
    <lineage>
        <taxon>Eukaryota</taxon>
        <taxon>Viridiplantae</taxon>
        <taxon>Streptophyta</taxon>
        <taxon>Embryophyta</taxon>
        <taxon>Tracheophyta</taxon>
        <taxon>Spermatophyta</taxon>
        <taxon>Magnoliopsida</taxon>
        <taxon>eudicotyledons</taxon>
        <taxon>Gunneridae</taxon>
        <taxon>Pentapetalae</taxon>
        <taxon>asterids</taxon>
        <taxon>campanulids</taxon>
        <taxon>Apiales</taxon>
        <taxon>Apiaceae</taxon>
        <taxon>Apioideae</taxon>
        <taxon>Scandiceae</taxon>
        <taxon>Daucinae</taxon>
        <taxon>Daucus</taxon>
        <taxon>Daucus sect. Daucus</taxon>
    </lineage>
</organism>
<dbReference type="CDD" id="cd11378">
    <property type="entry name" value="DUF296"/>
    <property type="match status" value="1"/>
</dbReference>
<sequence>MSSAAGDSNNTPQNTAPQATFMVLEIPPGMDIVACVKHFAQTNNASVNVLSGCGMLSRVAYRHPSSPHPVILFEPLNLVSIAGRVNPAEPGYAYFTTTITRLNGSVLGVRPFHLLAMDSVVLTVLVTSLACT</sequence>
<evidence type="ECO:0000256" key="2">
    <source>
        <dbReference type="ARBA" id="ARBA00023125"/>
    </source>
</evidence>
<keyword evidence="1" id="KW-0805">Transcription regulation</keyword>
<dbReference type="AlphaFoldDB" id="A0A175YDF7"/>
<dbReference type="GO" id="GO:0003680">
    <property type="term" value="F:minor groove of adenine-thymine-rich DNA binding"/>
    <property type="evidence" value="ECO:0007669"/>
    <property type="project" value="InterPro"/>
</dbReference>
<dbReference type="GO" id="GO:0003700">
    <property type="term" value="F:DNA-binding transcription factor activity"/>
    <property type="evidence" value="ECO:0007669"/>
    <property type="project" value="TreeGrafter"/>
</dbReference>
<proteinExistence type="predicted"/>
<dbReference type="Gramene" id="KZM81495">
    <property type="protein sequence ID" value="KZM81495"/>
    <property type="gene ID" value="DCAR_029108"/>
</dbReference>
<gene>
    <name evidence="4" type="ORF">DCAR_0933457</name>
</gene>
<protein>
    <submittedName>
        <fullName evidence="4">Uncharacterized protein</fullName>
    </submittedName>
</protein>
<dbReference type="InterPro" id="IPR005175">
    <property type="entry name" value="PPC_dom"/>
</dbReference>
<accession>A0A175YDF7</accession>
<dbReference type="PANTHER" id="PTHR31100:SF14">
    <property type="entry name" value="AT-HOOK MOTIF NUCLEAR-LOCALIZED PROTEIN 15"/>
    <property type="match status" value="1"/>
</dbReference>